<feature type="region of interest" description="Disordered" evidence="3">
    <location>
        <begin position="518"/>
        <end position="604"/>
    </location>
</feature>
<feature type="compositionally biased region" description="Basic and acidic residues" evidence="3">
    <location>
        <begin position="988"/>
        <end position="1003"/>
    </location>
</feature>
<feature type="region of interest" description="Disordered" evidence="3">
    <location>
        <begin position="16"/>
        <end position="68"/>
    </location>
</feature>
<evidence type="ECO:0008006" key="6">
    <source>
        <dbReference type="Google" id="ProtNLM"/>
    </source>
</evidence>
<evidence type="ECO:0000256" key="1">
    <source>
        <dbReference type="ARBA" id="ARBA00022614"/>
    </source>
</evidence>
<evidence type="ECO:0000256" key="2">
    <source>
        <dbReference type="ARBA" id="ARBA00022737"/>
    </source>
</evidence>
<dbReference type="SUPFAM" id="SSF52047">
    <property type="entry name" value="RNI-like"/>
    <property type="match status" value="1"/>
</dbReference>
<dbReference type="EMBL" id="JACSDZ010000009">
    <property type="protein sequence ID" value="KAF7395601.1"/>
    <property type="molecule type" value="Genomic_DNA"/>
</dbReference>
<reference evidence="4" key="1">
    <citation type="journal article" date="2020" name="G3 (Bethesda)">
        <title>High-Quality Assemblies for Three Invasive Social Wasps from the &lt;i&gt;Vespula&lt;/i&gt; Genus.</title>
        <authorList>
            <person name="Harrop T.W.R."/>
            <person name="Guhlin J."/>
            <person name="McLaughlin G.M."/>
            <person name="Permina E."/>
            <person name="Stockwell P."/>
            <person name="Gilligan J."/>
            <person name="Le Lec M.F."/>
            <person name="Gruber M.A.M."/>
            <person name="Quinn O."/>
            <person name="Lovegrove M."/>
            <person name="Duncan E.J."/>
            <person name="Remnant E.J."/>
            <person name="Van Eeckhoven J."/>
            <person name="Graham B."/>
            <person name="Knapp R.A."/>
            <person name="Langford K.W."/>
            <person name="Kronenberg Z."/>
            <person name="Press M.O."/>
            <person name="Eacker S.M."/>
            <person name="Wilson-Rankin E.E."/>
            <person name="Purcell J."/>
            <person name="Lester P.J."/>
            <person name="Dearden P.K."/>
        </authorList>
    </citation>
    <scope>NUCLEOTIDE SEQUENCE</scope>
    <source>
        <strain evidence="4">Linc-1</strain>
    </source>
</reference>
<feature type="region of interest" description="Disordered" evidence="3">
    <location>
        <begin position="1016"/>
        <end position="1036"/>
    </location>
</feature>
<sequence length="1694" mass="188733">MSEGADSSTRICENSLTTLNTEDKPNVPLSTTTTGTTTRTTETTTKTTAETTAATTTTTYTGRRPRFGTGNVPESPYIWIDGRQIRSALAYTKKWPPRRVSFPTNDINLVTGYLEPPNPWRHAENVNREDLITAYKESCKRHNTEPLEKVLAQLESWDLSEERNNEFNLKGVNLDLNHSETLEEILKRIQFNKIDLEATSLNDESSVILFDMLEYYESAKHLNISSNSDIGARGWQACSHMIKKTQCLEQLEAKDVMLNEQYMNILSRALRLVYHLHVLKLENCGLSGRPIVILVTALKMNTGIRELYLADNGLDLYDAIQLGSLLRLNNHLQLLDISNNNIQDDGVHDLLEGLINQVHEDKDGKGLSILILWNNRLTKKSSPYFSRIISLSRTLETLNIGQNMLTSEMLITVKDSLKQNRILLQLGMQSTDLTCNGIIALSDVIENNQVLQRIDLRDNSIQMTGMKALSAAMQKNKSVIQLDLDDKPRIKIDGTLHQYMDVVAEIRSYCARNKENQQMNENTGDSESPRHHSRSFNASNRKISLTCQTLPCPSSPMTSVTTEDTGRSTLEPKRTSGGRLRSPAPSPIPSPVASPIPSPSRSRFVVSRVSEASLRSTDSSASSSPVTPTSLGPMSTCFFPSTSGTSRFRVSLVESSNCTSTPKSVFASSKSNVTIGFNFKVDSVESVDSDDSDNIFKSETETNNEKKQGAQIAINSEISTTPINVNKHDSIQPLNISDNTNEQSTNECFTASKNASEVNTQDNLNVYTVEHKEDSKDNQSEALKEETIDTSALIFKKTDNCKSEIIKDTEIDLKDNIDKANINNETGDLINLNKEEPNIQQSVEDILSAKSQIPLSGNKSTPVQKHTSGLEKLPSLFQHKGNFFSESSNISQTDFRNLLQGSVNSVLAFGDKFHQYFKDGKANCKTNTSGTFADIVSLPTKSKSLKSLNVTQLPTIQTLTNMFASFKTETSTNASEQQSSKKCSNQIKHADQGYNEEKMKEKDFKEKSLHYNVESSNYDSRNFSSDKEKETSVSSLNIQTLPDNVQLKDDGHASRDLIAEENSVTSNVVVKACSKTVNSASSINVPESKMTVCIPKLKDIPEYSVLEVSENIIEKENIGYELGNIDSVKIEKVCDRSSTDSINLTSDEISSSCNVTCDIRVIDNVNIVSMLDDPVNLQTTSEKDVADSLLLNTCCKNDEVASNMHVDDYNHGVNDISMINHDVLEINVEKKKNFNNEVTKICSVNINKENERWIDLNDALSQDVGANTCHVDMGPHSKSTTVNSKVKSCISELSLTSKDNVDDFNNVNAQIHPTANICTDEAAVALWKEDTLNDLITEKTLLSKPNNVDACPTVSKDVKVNNYIENNIKKPSGKESDFTILPTVILPQTRENVSASVKRTLQDFEKSDSEDLIFCITDISNDGNSVKEETLLPNTVSDTWQQNAVETETSFFDLPQTSHSSTTLLIKKPENIHRNSQDSGIEESNLSTSEDNIPEVVQPQHKESFQESVDSGIESECSLVCVKVNPNTDETVKSEIPKKTSCNVDDNAECPRKRINDLTDFKSDIIEHIQTRNNDTVSEVNYSYLEMVKCAVVTSTCSIGGIEITNNAAVGTNSEEDDRIVAEPPVVFHVTSNVDHTEDEGEDEDEEDEEEDEDEDEDEETIYDDDEDDDEIDELEEMKKQLEPKYRRYVNWRI</sequence>
<feature type="compositionally biased region" description="Pro residues" evidence="3">
    <location>
        <begin position="584"/>
        <end position="598"/>
    </location>
</feature>
<feature type="compositionally biased region" description="Acidic residues" evidence="3">
    <location>
        <begin position="1637"/>
        <end position="1671"/>
    </location>
</feature>
<organism evidence="4 5">
    <name type="scientific">Vespula germanica</name>
    <name type="common">German yellow jacket</name>
    <name type="synonym">Paravespula germanica</name>
    <dbReference type="NCBI Taxonomy" id="30212"/>
    <lineage>
        <taxon>Eukaryota</taxon>
        <taxon>Metazoa</taxon>
        <taxon>Ecdysozoa</taxon>
        <taxon>Arthropoda</taxon>
        <taxon>Hexapoda</taxon>
        <taxon>Insecta</taxon>
        <taxon>Pterygota</taxon>
        <taxon>Neoptera</taxon>
        <taxon>Endopterygota</taxon>
        <taxon>Hymenoptera</taxon>
        <taxon>Apocrita</taxon>
        <taxon>Aculeata</taxon>
        <taxon>Vespoidea</taxon>
        <taxon>Vespidae</taxon>
        <taxon>Vespinae</taxon>
        <taxon>Vespula</taxon>
    </lineage>
</organism>
<accession>A0A834JW82</accession>
<proteinExistence type="predicted"/>
<evidence type="ECO:0000313" key="5">
    <source>
        <dbReference type="Proteomes" id="UP000617340"/>
    </source>
</evidence>
<feature type="compositionally biased region" description="Polar residues" evidence="3">
    <location>
        <begin position="535"/>
        <end position="563"/>
    </location>
</feature>
<name>A0A834JW82_VESGE</name>
<keyword evidence="2" id="KW-0677">Repeat</keyword>
<feature type="compositionally biased region" description="Low complexity" evidence="3">
    <location>
        <begin position="31"/>
        <end position="61"/>
    </location>
</feature>
<dbReference type="CDD" id="cd00116">
    <property type="entry name" value="LRR_RI"/>
    <property type="match status" value="1"/>
</dbReference>
<evidence type="ECO:0000313" key="4">
    <source>
        <dbReference type="EMBL" id="KAF7395601.1"/>
    </source>
</evidence>
<dbReference type="PANTHER" id="PTHR24112:SF9">
    <property type="entry name" value="PROTEIN PHOSPHATASE 1 REGULATORY SUBUNIT 37"/>
    <property type="match status" value="1"/>
</dbReference>
<dbReference type="PANTHER" id="PTHR24112">
    <property type="entry name" value="LEUCINE-RICH REPEAT, ISOFORM F-RELATED"/>
    <property type="match status" value="1"/>
</dbReference>
<feature type="compositionally biased region" description="Basic and acidic residues" evidence="3">
    <location>
        <begin position="694"/>
        <end position="708"/>
    </location>
</feature>
<protein>
    <recommendedName>
        <fullName evidence="6">Leucine-rich repeat-containing protein 68</fullName>
    </recommendedName>
</protein>
<dbReference type="Gene3D" id="3.80.10.10">
    <property type="entry name" value="Ribonuclease Inhibitor"/>
    <property type="match status" value="1"/>
</dbReference>
<feature type="region of interest" description="Disordered" evidence="3">
    <location>
        <begin position="688"/>
        <end position="708"/>
    </location>
</feature>
<feature type="compositionally biased region" description="Polar residues" evidence="3">
    <location>
        <begin position="970"/>
        <end position="987"/>
    </location>
</feature>
<dbReference type="SMART" id="SM00368">
    <property type="entry name" value="LRR_RI"/>
    <property type="match status" value="6"/>
</dbReference>
<evidence type="ECO:0000256" key="3">
    <source>
        <dbReference type="SAM" id="MobiDB-lite"/>
    </source>
</evidence>
<dbReference type="InterPro" id="IPR051279">
    <property type="entry name" value="PP1-Reg/Actin-Interact_Protein"/>
</dbReference>
<feature type="region of interest" description="Disordered" evidence="3">
    <location>
        <begin position="970"/>
        <end position="1003"/>
    </location>
</feature>
<dbReference type="Proteomes" id="UP000617340">
    <property type="component" value="Unassembled WGS sequence"/>
</dbReference>
<gene>
    <name evidence="4" type="ORF">HZH68_009651</name>
</gene>
<feature type="region of interest" description="Disordered" evidence="3">
    <location>
        <begin position="1629"/>
        <end position="1671"/>
    </location>
</feature>
<feature type="compositionally biased region" description="Basic and acidic residues" evidence="3">
    <location>
        <begin position="564"/>
        <end position="574"/>
    </location>
</feature>
<dbReference type="InterPro" id="IPR032675">
    <property type="entry name" value="LRR_dom_sf"/>
</dbReference>
<keyword evidence="5" id="KW-1185">Reference proteome</keyword>
<comment type="caution">
    <text evidence="4">The sequence shown here is derived from an EMBL/GenBank/DDBJ whole genome shotgun (WGS) entry which is preliminary data.</text>
</comment>
<keyword evidence="1" id="KW-0433">Leucine-rich repeat</keyword>